<dbReference type="Pfam" id="PF05130">
    <property type="entry name" value="FlgN"/>
    <property type="match status" value="1"/>
</dbReference>
<organism evidence="3 4">
    <name type="scientific">Desulfoscipio gibsoniae DSM 7213</name>
    <dbReference type="NCBI Taxonomy" id="767817"/>
    <lineage>
        <taxon>Bacteria</taxon>
        <taxon>Bacillati</taxon>
        <taxon>Bacillota</taxon>
        <taxon>Clostridia</taxon>
        <taxon>Eubacteriales</taxon>
        <taxon>Desulfallaceae</taxon>
        <taxon>Desulfoscipio</taxon>
    </lineage>
</organism>
<dbReference type="InterPro" id="IPR007809">
    <property type="entry name" value="FlgN-like"/>
</dbReference>
<gene>
    <name evidence="3" type="ORF">Desgi_2280</name>
</gene>
<evidence type="ECO:0000313" key="4">
    <source>
        <dbReference type="Proteomes" id="UP000013520"/>
    </source>
</evidence>
<evidence type="ECO:0000313" key="3">
    <source>
        <dbReference type="EMBL" id="AGL01702.1"/>
    </source>
</evidence>
<dbReference type="Proteomes" id="UP000013520">
    <property type="component" value="Chromosome"/>
</dbReference>
<feature type="coiled-coil region" evidence="2">
    <location>
        <begin position="9"/>
        <end position="68"/>
    </location>
</feature>
<dbReference type="Gene3D" id="1.20.58.300">
    <property type="entry name" value="FlgN-like"/>
    <property type="match status" value="1"/>
</dbReference>
<dbReference type="SUPFAM" id="SSF140566">
    <property type="entry name" value="FlgN-like"/>
    <property type="match status" value="1"/>
</dbReference>
<evidence type="ECO:0000256" key="2">
    <source>
        <dbReference type="SAM" id="Coils"/>
    </source>
</evidence>
<protein>
    <submittedName>
        <fullName evidence="3">Small-conductance mechanosensitive channel</fullName>
    </submittedName>
</protein>
<accession>R4KJA3</accession>
<dbReference type="OrthoDB" id="1808278at2"/>
<name>R4KJA3_9FIRM</name>
<reference evidence="3 4" key="1">
    <citation type="submission" date="2012-01" db="EMBL/GenBank/DDBJ databases">
        <title>Complete sequence of Desulfotomaculum gibsoniae DSM 7213.</title>
        <authorList>
            <consortium name="US DOE Joint Genome Institute"/>
            <person name="Lucas S."/>
            <person name="Han J."/>
            <person name="Lapidus A."/>
            <person name="Cheng J.-F."/>
            <person name="Goodwin L."/>
            <person name="Pitluck S."/>
            <person name="Peters L."/>
            <person name="Ovchinnikova G."/>
            <person name="Teshima H."/>
            <person name="Detter J.C."/>
            <person name="Han C."/>
            <person name="Tapia R."/>
            <person name="Land M."/>
            <person name="Hauser L."/>
            <person name="Kyrpides N."/>
            <person name="Ivanova N."/>
            <person name="Pagani I."/>
            <person name="Parshina S."/>
            <person name="Plugge C."/>
            <person name="Muyzer G."/>
            <person name="Kuever J."/>
            <person name="Ivanova A."/>
            <person name="Nazina T."/>
            <person name="Klenk H.-P."/>
            <person name="Brambilla E."/>
            <person name="Spring S."/>
            <person name="Stams A.F."/>
            <person name="Woyke T."/>
        </authorList>
    </citation>
    <scope>NUCLEOTIDE SEQUENCE [LARGE SCALE GENOMIC DNA]</scope>
    <source>
        <strain evidence="3 4">DSM 7213</strain>
    </source>
</reference>
<sequence length="156" mass="17632">MEPLFNELVKILNEQCSVVQKQLKASEAQNQALRDLDMQLLNQAVQQLEQQSITMKELDKQRETIQQQLGATVSDILPKAPFEIQLKLKEIQRQLKGDFQRISQLNEINKVLTMRAAQVNEVILNIFKTGGSSSTYRDSGAIQQKGRPAGILNKTV</sequence>
<proteinExistence type="predicted"/>
<dbReference type="STRING" id="767817.Desgi_2280"/>
<dbReference type="AlphaFoldDB" id="R4KJA3"/>
<dbReference type="RefSeq" id="WP_006522141.1">
    <property type="nucleotide sequence ID" value="NC_021184.1"/>
</dbReference>
<keyword evidence="4" id="KW-1185">Reference proteome</keyword>
<dbReference type="HOGENOM" id="CLU_136185_0_0_9"/>
<dbReference type="EMBL" id="CP003273">
    <property type="protein sequence ID" value="AGL01702.1"/>
    <property type="molecule type" value="Genomic_DNA"/>
</dbReference>
<dbReference type="GO" id="GO:0044780">
    <property type="term" value="P:bacterial-type flagellum assembly"/>
    <property type="evidence" value="ECO:0007669"/>
    <property type="project" value="InterPro"/>
</dbReference>
<dbReference type="KEGG" id="dgi:Desgi_2280"/>
<evidence type="ECO:0000256" key="1">
    <source>
        <dbReference type="ARBA" id="ARBA00022795"/>
    </source>
</evidence>
<keyword evidence="1" id="KW-1005">Bacterial flagellum biogenesis</keyword>
<dbReference type="InterPro" id="IPR036679">
    <property type="entry name" value="FlgN-like_sf"/>
</dbReference>
<keyword evidence="2" id="KW-0175">Coiled coil</keyword>